<dbReference type="InterPro" id="IPR006645">
    <property type="entry name" value="NGN-like_dom"/>
</dbReference>
<evidence type="ECO:0000259" key="2">
    <source>
        <dbReference type="Pfam" id="PF02357"/>
    </source>
</evidence>
<dbReference type="InterPro" id="IPR036735">
    <property type="entry name" value="NGN_dom_sf"/>
</dbReference>
<evidence type="ECO:0000256" key="1">
    <source>
        <dbReference type="ARBA" id="ARBA00023163"/>
    </source>
</evidence>
<proteinExistence type="predicted"/>
<dbReference type="OrthoDB" id="9809075at2"/>
<dbReference type="Pfam" id="PF02357">
    <property type="entry name" value="NusG"/>
    <property type="match status" value="1"/>
</dbReference>
<dbReference type="Gene3D" id="3.30.70.940">
    <property type="entry name" value="NusG, N-terminal domain"/>
    <property type="match status" value="1"/>
</dbReference>
<name>A0A1T4ND96_9FIRM</name>
<gene>
    <name evidence="3" type="ORF">SAMN02745191_1584</name>
</gene>
<keyword evidence="4" id="KW-1185">Reference proteome</keyword>
<dbReference type="InterPro" id="IPR014722">
    <property type="entry name" value="Rib_uL2_dom2"/>
</dbReference>
<dbReference type="AlphaFoldDB" id="A0A1T4ND96"/>
<evidence type="ECO:0000313" key="3">
    <source>
        <dbReference type="EMBL" id="SJZ77311.1"/>
    </source>
</evidence>
<dbReference type="RefSeq" id="WP_078711981.1">
    <property type="nucleotide sequence ID" value="NZ_FUWY01000004.1"/>
</dbReference>
<dbReference type="CDD" id="cd06091">
    <property type="entry name" value="KOW_NusG"/>
    <property type="match status" value="1"/>
</dbReference>
<evidence type="ECO:0000313" key="4">
    <source>
        <dbReference type="Proteomes" id="UP000243297"/>
    </source>
</evidence>
<dbReference type="Proteomes" id="UP000243297">
    <property type="component" value="Unassembled WGS sequence"/>
</dbReference>
<dbReference type="InterPro" id="IPR047663">
    <property type="entry name" value="Transcription_antiterm_LoaP"/>
</dbReference>
<dbReference type="NCBIfam" id="NF033641">
    <property type="entry name" value="antiterm_LoaP"/>
    <property type="match status" value="1"/>
</dbReference>
<organism evidence="3 4">
    <name type="scientific">Anaerorhabdus furcosa</name>
    <dbReference type="NCBI Taxonomy" id="118967"/>
    <lineage>
        <taxon>Bacteria</taxon>
        <taxon>Bacillati</taxon>
        <taxon>Bacillota</taxon>
        <taxon>Erysipelotrichia</taxon>
        <taxon>Erysipelotrichales</taxon>
        <taxon>Erysipelotrichaceae</taxon>
        <taxon>Anaerorhabdus</taxon>
    </lineage>
</organism>
<accession>A0A1T4ND96</accession>
<protein>
    <submittedName>
        <fullName evidence="3">Transcriptional antiterminator NusG</fullName>
    </submittedName>
</protein>
<dbReference type="EMBL" id="FUWY01000004">
    <property type="protein sequence ID" value="SJZ77311.1"/>
    <property type="molecule type" value="Genomic_DNA"/>
</dbReference>
<dbReference type="GO" id="GO:0006355">
    <property type="term" value="P:regulation of DNA-templated transcription"/>
    <property type="evidence" value="ECO:0007669"/>
    <property type="project" value="InterPro"/>
</dbReference>
<dbReference type="SUPFAM" id="SSF50104">
    <property type="entry name" value="Translation proteins SH3-like domain"/>
    <property type="match status" value="1"/>
</dbReference>
<dbReference type="Gene3D" id="2.30.30.30">
    <property type="match status" value="1"/>
</dbReference>
<sequence length="170" mass="19919">MMWYIIYVRGGQENKISTFLNEHHLTSFIPMKEKYHKKDGKLLKVHQILFSNYVFIESDKNYIEFTETFNQIKIKNKNLIKQLRYDIEGTPPLRDDEIQFLKKLLGLNKIVESSIGLIENDQVIITDGPLMGFESSIVYINRHKKEAKLEIDLLGSKREVTVSLEILTKT</sequence>
<reference evidence="4" key="1">
    <citation type="submission" date="2017-02" db="EMBL/GenBank/DDBJ databases">
        <authorList>
            <person name="Varghese N."/>
            <person name="Submissions S."/>
        </authorList>
    </citation>
    <scope>NUCLEOTIDE SEQUENCE [LARGE SCALE GENOMIC DNA]</scope>
    <source>
        <strain evidence="4">ATCC 25662</strain>
    </source>
</reference>
<feature type="domain" description="NusG-like N-terminal" evidence="2">
    <location>
        <begin position="2"/>
        <end position="98"/>
    </location>
</feature>
<dbReference type="STRING" id="118967.SAMN02745191_1584"/>
<dbReference type="InterPro" id="IPR008991">
    <property type="entry name" value="Translation_prot_SH3-like_sf"/>
</dbReference>
<keyword evidence="1" id="KW-0804">Transcription</keyword>
<dbReference type="CDD" id="cd08000">
    <property type="entry name" value="NGN"/>
    <property type="match status" value="1"/>
</dbReference>
<dbReference type="SUPFAM" id="SSF82679">
    <property type="entry name" value="N-utilization substance G protein NusG, N-terminal domain"/>
    <property type="match status" value="1"/>
</dbReference>
<dbReference type="GO" id="GO:0006354">
    <property type="term" value="P:DNA-templated transcription elongation"/>
    <property type="evidence" value="ECO:0007669"/>
    <property type="project" value="InterPro"/>
</dbReference>